<gene>
    <name evidence="2" type="ORF">D7S86_04560</name>
</gene>
<proteinExistence type="predicted"/>
<evidence type="ECO:0000313" key="2">
    <source>
        <dbReference type="EMBL" id="RKP59173.1"/>
    </source>
</evidence>
<dbReference type="EMBL" id="RBZU01000001">
    <property type="protein sequence ID" value="RKP59173.1"/>
    <property type="molecule type" value="Genomic_DNA"/>
</dbReference>
<evidence type="ECO:0000313" key="3">
    <source>
        <dbReference type="Proteomes" id="UP000270342"/>
    </source>
</evidence>
<accession>A0A494YFP5</accession>
<organism evidence="2 3">
    <name type="scientific">Pararobbsia silviterrae</name>
    <dbReference type="NCBI Taxonomy" id="1792498"/>
    <lineage>
        <taxon>Bacteria</taxon>
        <taxon>Pseudomonadati</taxon>
        <taxon>Pseudomonadota</taxon>
        <taxon>Betaproteobacteria</taxon>
        <taxon>Burkholderiales</taxon>
        <taxon>Burkholderiaceae</taxon>
        <taxon>Pararobbsia</taxon>
    </lineage>
</organism>
<comment type="caution">
    <text evidence="2">The sequence shown here is derived from an EMBL/GenBank/DDBJ whole genome shotgun (WGS) entry which is preliminary data.</text>
</comment>
<protein>
    <submittedName>
        <fullName evidence="2">Uncharacterized protein</fullName>
    </submittedName>
</protein>
<evidence type="ECO:0000256" key="1">
    <source>
        <dbReference type="SAM" id="MobiDB-lite"/>
    </source>
</evidence>
<dbReference type="Proteomes" id="UP000270342">
    <property type="component" value="Unassembled WGS sequence"/>
</dbReference>
<feature type="region of interest" description="Disordered" evidence="1">
    <location>
        <begin position="25"/>
        <end position="53"/>
    </location>
</feature>
<reference evidence="2 3" key="1">
    <citation type="submission" date="2018-10" db="EMBL/GenBank/DDBJ databases">
        <title>Robbsia sp. DHC34, isolated from soil.</title>
        <authorList>
            <person name="Gao Z.-H."/>
            <person name="Qiu L.-H."/>
        </authorList>
    </citation>
    <scope>NUCLEOTIDE SEQUENCE [LARGE SCALE GENOMIC DNA]</scope>
    <source>
        <strain evidence="2 3">DHC34</strain>
    </source>
</reference>
<name>A0A494YFP5_9BURK</name>
<feature type="compositionally biased region" description="Low complexity" evidence="1">
    <location>
        <begin position="25"/>
        <end position="34"/>
    </location>
</feature>
<keyword evidence="3" id="KW-1185">Reference proteome</keyword>
<dbReference type="AlphaFoldDB" id="A0A494YFP5"/>
<sequence length="93" mass="10203">MIYQLTQFDPGDGIAIRAVPITAHSRAPHPASHAGVRRGSRARSPMRLPRLSPIPCHIADTTGRYENRYRMTGLRAHAANIEPMMMTTVAAPS</sequence>